<dbReference type="EMBL" id="JAVREV010000006">
    <property type="protein sequence ID" value="MDT0443353.1"/>
    <property type="molecule type" value="Genomic_DNA"/>
</dbReference>
<evidence type="ECO:0008006" key="3">
    <source>
        <dbReference type="Google" id="ProtNLM"/>
    </source>
</evidence>
<name>A0ABU2S2X5_9ACTN</name>
<dbReference type="Proteomes" id="UP001183615">
    <property type="component" value="Unassembled WGS sequence"/>
</dbReference>
<comment type="caution">
    <text evidence="1">The sequence shown here is derived from an EMBL/GenBank/DDBJ whole genome shotgun (WGS) entry which is preliminary data.</text>
</comment>
<organism evidence="1 2">
    <name type="scientific">Streptomyces johnsoniae</name>
    <dbReference type="NCBI Taxonomy" id="3075532"/>
    <lineage>
        <taxon>Bacteria</taxon>
        <taxon>Bacillati</taxon>
        <taxon>Actinomycetota</taxon>
        <taxon>Actinomycetes</taxon>
        <taxon>Kitasatosporales</taxon>
        <taxon>Streptomycetaceae</taxon>
        <taxon>Streptomyces</taxon>
    </lineage>
</organism>
<accession>A0ABU2S2X5</accession>
<dbReference type="RefSeq" id="WP_311617721.1">
    <property type="nucleotide sequence ID" value="NZ_JAVREV010000006.1"/>
</dbReference>
<protein>
    <recommendedName>
        <fullName evidence="3">DUF1918 domain-containing protein</fullName>
    </recommendedName>
</protein>
<sequence length="64" mass="7044">MSDEKTFDVGSVARDTSRNTVGRAMAYPSGRAWLRPLPGGGREWHVRPEDMEAVAVRGTAKEAR</sequence>
<gene>
    <name evidence="1" type="ORF">RM779_12200</name>
</gene>
<keyword evidence="2" id="KW-1185">Reference proteome</keyword>
<evidence type="ECO:0000313" key="2">
    <source>
        <dbReference type="Proteomes" id="UP001183615"/>
    </source>
</evidence>
<evidence type="ECO:0000313" key="1">
    <source>
        <dbReference type="EMBL" id="MDT0443353.1"/>
    </source>
</evidence>
<proteinExistence type="predicted"/>
<reference evidence="2" key="1">
    <citation type="submission" date="2023-07" db="EMBL/GenBank/DDBJ databases">
        <title>30 novel species of actinomycetes from the DSMZ collection.</title>
        <authorList>
            <person name="Nouioui I."/>
        </authorList>
    </citation>
    <scope>NUCLEOTIDE SEQUENCE [LARGE SCALE GENOMIC DNA]</scope>
    <source>
        <strain evidence="2">DSM 41886</strain>
    </source>
</reference>